<accession>A0A8S1GMI7</accession>
<dbReference type="Proteomes" id="UP000835052">
    <property type="component" value="Unassembled WGS sequence"/>
</dbReference>
<organism evidence="1 2">
    <name type="scientific">Caenorhabditis auriculariae</name>
    <dbReference type="NCBI Taxonomy" id="2777116"/>
    <lineage>
        <taxon>Eukaryota</taxon>
        <taxon>Metazoa</taxon>
        <taxon>Ecdysozoa</taxon>
        <taxon>Nematoda</taxon>
        <taxon>Chromadorea</taxon>
        <taxon>Rhabditida</taxon>
        <taxon>Rhabditina</taxon>
        <taxon>Rhabditomorpha</taxon>
        <taxon>Rhabditoidea</taxon>
        <taxon>Rhabditidae</taxon>
        <taxon>Peloderinae</taxon>
        <taxon>Caenorhabditis</taxon>
    </lineage>
</organism>
<dbReference type="EMBL" id="CAJGYM010000001">
    <property type="protein sequence ID" value="CAD6184299.1"/>
    <property type="molecule type" value="Genomic_DNA"/>
</dbReference>
<sequence>MFAHGVRTTEKRTKILRSGDDSMFDAMLTDAIMCDFLRFHTVKLFVFVFMRGNRSGVLGIICLIHDNHVCLPTGDTCQRLRYRSCVTLLSATLGELQGLSWQALETTETYKGGRKKKAAKLICWQTYAVQRRGRRRDKRRERPSRTKCGLMYLGTRIPWKSCSSESASGDLSPSQPFFPISEYGNLPCFRSSP</sequence>
<proteinExistence type="predicted"/>
<protein>
    <submittedName>
        <fullName evidence="1">Uncharacterized protein</fullName>
    </submittedName>
</protein>
<reference evidence="1" key="1">
    <citation type="submission" date="2020-10" db="EMBL/GenBank/DDBJ databases">
        <authorList>
            <person name="Kikuchi T."/>
        </authorList>
    </citation>
    <scope>NUCLEOTIDE SEQUENCE</scope>
    <source>
        <strain evidence="1">NKZ352</strain>
    </source>
</reference>
<gene>
    <name evidence="1" type="ORF">CAUJ_LOCUS218</name>
</gene>
<keyword evidence="2" id="KW-1185">Reference proteome</keyword>
<evidence type="ECO:0000313" key="2">
    <source>
        <dbReference type="Proteomes" id="UP000835052"/>
    </source>
</evidence>
<comment type="caution">
    <text evidence="1">The sequence shown here is derived from an EMBL/GenBank/DDBJ whole genome shotgun (WGS) entry which is preliminary data.</text>
</comment>
<name>A0A8S1GMI7_9PELO</name>
<evidence type="ECO:0000313" key="1">
    <source>
        <dbReference type="EMBL" id="CAD6184299.1"/>
    </source>
</evidence>
<dbReference type="AlphaFoldDB" id="A0A8S1GMI7"/>